<evidence type="ECO:0000256" key="2">
    <source>
        <dbReference type="ARBA" id="ARBA00022801"/>
    </source>
</evidence>
<dbReference type="Gene3D" id="3.90.79.10">
    <property type="entry name" value="Nucleoside Triphosphate Pyrophosphohydrolase"/>
    <property type="match status" value="1"/>
</dbReference>
<dbReference type="RefSeq" id="WP_125478934.1">
    <property type="nucleotide sequence ID" value="NZ_RSFW01000007.1"/>
</dbReference>
<dbReference type="PANTHER" id="PTHR43046:SF2">
    <property type="entry name" value="8-OXO-DGTP DIPHOSPHATASE-RELATED"/>
    <property type="match status" value="1"/>
</dbReference>
<dbReference type="OrthoDB" id="9804563at2"/>
<evidence type="ECO:0000259" key="3">
    <source>
        <dbReference type="Pfam" id="PF00293"/>
    </source>
</evidence>
<evidence type="ECO:0000256" key="1">
    <source>
        <dbReference type="ARBA" id="ARBA00001946"/>
    </source>
</evidence>
<comment type="cofactor">
    <cofactor evidence="1">
        <name>Mg(2+)</name>
        <dbReference type="ChEBI" id="CHEBI:18420"/>
    </cofactor>
</comment>
<dbReference type="PANTHER" id="PTHR43046">
    <property type="entry name" value="GDP-MANNOSE MANNOSYL HYDROLASE"/>
    <property type="match status" value="1"/>
</dbReference>
<accession>A0A3R9E8M7</accession>
<dbReference type="CDD" id="cd02883">
    <property type="entry name" value="NUDIX_Hydrolase"/>
    <property type="match status" value="1"/>
</dbReference>
<name>A0A3R9E8M7_9BACI</name>
<dbReference type="Proteomes" id="UP000279911">
    <property type="component" value="Unassembled WGS sequence"/>
</dbReference>
<reference evidence="5" key="1">
    <citation type="submission" date="2018-12" db="EMBL/GenBank/DDBJ databases">
        <title>Bacillus chawlae sp. nov., Bacillus glennii sp. nov., and Bacillus saganii sp. nov. Isolated from the Vehicle Assembly Building at Kennedy Space Center where the Viking Spacecraft were Assembled.</title>
        <authorList>
            <person name="Seuylemezian A."/>
            <person name="Vaishampayan P."/>
        </authorList>
    </citation>
    <scope>NUCLEOTIDE SEQUENCE [LARGE SCALE GENOMIC DNA]</scope>
    <source>
        <strain evidence="5">DSM 13966</strain>
    </source>
</reference>
<dbReference type="EMBL" id="RSFW01000007">
    <property type="protein sequence ID" value="RSD28462.1"/>
    <property type="molecule type" value="Genomic_DNA"/>
</dbReference>
<gene>
    <name evidence="4" type="ORF">EJA10_05085</name>
</gene>
<dbReference type="InterPro" id="IPR015797">
    <property type="entry name" value="NUDIX_hydrolase-like_dom_sf"/>
</dbReference>
<dbReference type="GO" id="GO:0016787">
    <property type="term" value="F:hydrolase activity"/>
    <property type="evidence" value="ECO:0007669"/>
    <property type="project" value="UniProtKB-KW"/>
</dbReference>
<sequence length="56" mass="6251">MKEWHGAAAVCIDENNKVLMVKGQNSNAWTVPSGGIEEYETPKECCVREVDGRDRV</sequence>
<dbReference type="InterPro" id="IPR000086">
    <property type="entry name" value="NUDIX_hydrolase_dom"/>
</dbReference>
<evidence type="ECO:0000313" key="5">
    <source>
        <dbReference type="Proteomes" id="UP000279911"/>
    </source>
</evidence>
<evidence type="ECO:0000313" key="4">
    <source>
        <dbReference type="EMBL" id="RSD28462.1"/>
    </source>
</evidence>
<dbReference type="AlphaFoldDB" id="A0A3R9E8M7"/>
<protein>
    <submittedName>
        <fullName evidence="4">NUDIX hydrolase</fullName>
    </submittedName>
</protein>
<feature type="domain" description="Nudix hydrolase" evidence="3">
    <location>
        <begin position="7"/>
        <end position="50"/>
    </location>
</feature>
<dbReference type="SUPFAM" id="SSF55811">
    <property type="entry name" value="Nudix"/>
    <property type="match status" value="1"/>
</dbReference>
<proteinExistence type="predicted"/>
<dbReference type="Pfam" id="PF00293">
    <property type="entry name" value="NUDIX"/>
    <property type="match status" value="1"/>
</dbReference>
<comment type="caution">
    <text evidence="4">The sequence shown here is derived from an EMBL/GenBank/DDBJ whole genome shotgun (WGS) entry which is preliminary data.</text>
</comment>
<keyword evidence="2 4" id="KW-0378">Hydrolase</keyword>
<organism evidence="4 5">
    <name type="scientific">Mesobacillus subterraneus</name>
    <dbReference type="NCBI Taxonomy" id="285983"/>
    <lineage>
        <taxon>Bacteria</taxon>
        <taxon>Bacillati</taxon>
        <taxon>Bacillota</taxon>
        <taxon>Bacilli</taxon>
        <taxon>Bacillales</taxon>
        <taxon>Bacillaceae</taxon>
        <taxon>Mesobacillus</taxon>
    </lineage>
</organism>